<dbReference type="Pfam" id="PF01325">
    <property type="entry name" value="Fe_dep_repress"/>
    <property type="match status" value="1"/>
</dbReference>
<evidence type="ECO:0000256" key="7">
    <source>
        <dbReference type="ARBA" id="ARBA00023015"/>
    </source>
</evidence>
<comment type="caution">
    <text evidence="14">The sequence shown here is derived from an EMBL/GenBank/DDBJ whole genome shotgun (WGS) entry which is preliminary data.</text>
</comment>
<dbReference type="InterPro" id="IPR036388">
    <property type="entry name" value="WH-like_DNA-bd_sf"/>
</dbReference>
<dbReference type="Proteomes" id="UP000054404">
    <property type="component" value="Unassembled WGS sequence"/>
</dbReference>
<protein>
    <recommendedName>
        <fullName evidence="12">Manganese transport regulator</fullName>
    </recommendedName>
</protein>
<evidence type="ECO:0000256" key="3">
    <source>
        <dbReference type="ARBA" id="ARBA00011738"/>
    </source>
</evidence>
<dbReference type="OrthoDB" id="9791355at2"/>
<dbReference type="PANTHER" id="PTHR33238">
    <property type="entry name" value="IRON (METAL) DEPENDENT REPRESSOR, DTXR FAMILY"/>
    <property type="match status" value="1"/>
</dbReference>
<evidence type="ECO:0000256" key="6">
    <source>
        <dbReference type="ARBA" id="ARBA00023004"/>
    </source>
</evidence>
<reference evidence="14 15" key="1">
    <citation type="submission" date="2015-11" db="EMBL/GenBank/DDBJ databases">
        <title>Draft Genome Sequence of the Type Strain Trueperella bernardiae LCDC 89-0504T, Isolated from Blood Culture.</title>
        <authorList>
            <person name="Bernier A.-M."/>
            <person name="Bernard K."/>
        </authorList>
    </citation>
    <scope>NUCLEOTIDE SEQUENCE [LARGE SCALE GENOMIC DNA]</scope>
    <source>
        <strain evidence="14 15">LCDC 89-0504</strain>
    </source>
</reference>
<dbReference type="InterPro" id="IPR022689">
    <property type="entry name" value="Iron_dep_repressor"/>
</dbReference>
<dbReference type="Pfam" id="PF04023">
    <property type="entry name" value="FeoA"/>
    <property type="match status" value="1"/>
</dbReference>
<evidence type="ECO:0000313" key="14">
    <source>
        <dbReference type="EMBL" id="KTF03904.1"/>
    </source>
</evidence>
<dbReference type="InterPro" id="IPR007167">
    <property type="entry name" value="Fe-transptr_FeoA-like"/>
</dbReference>
<evidence type="ECO:0000256" key="8">
    <source>
        <dbReference type="ARBA" id="ARBA00023125"/>
    </source>
</evidence>
<gene>
    <name evidence="14" type="primary">ideR_1</name>
    <name evidence="14" type="ORF">AQZ59_01233</name>
</gene>
<dbReference type="GO" id="GO:0046914">
    <property type="term" value="F:transition metal ion binding"/>
    <property type="evidence" value="ECO:0007669"/>
    <property type="project" value="InterPro"/>
</dbReference>
<organism evidence="14 15">
    <name type="scientific">Trueperella bernardiae</name>
    <dbReference type="NCBI Taxonomy" id="59561"/>
    <lineage>
        <taxon>Bacteria</taxon>
        <taxon>Bacillati</taxon>
        <taxon>Actinomycetota</taxon>
        <taxon>Actinomycetes</taxon>
        <taxon>Actinomycetales</taxon>
        <taxon>Actinomycetaceae</taxon>
        <taxon>Trueperella</taxon>
    </lineage>
</organism>
<dbReference type="SMART" id="SM00529">
    <property type="entry name" value="HTH_DTXR"/>
    <property type="match status" value="1"/>
</dbReference>
<dbReference type="GO" id="GO:0045892">
    <property type="term" value="P:negative regulation of DNA-templated transcription"/>
    <property type="evidence" value="ECO:0007669"/>
    <property type="project" value="TreeGrafter"/>
</dbReference>
<evidence type="ECO:0000256" key="5">
    <source>
        <dbReference type="ARBA" id="ARBA00022491"/>
    </source>
</evidence>
<dbReference type="SUPFAM" id="SSF47979">
    <property type="entry name" value="Iron-dependent repressor protein, dimerization domain"/>
    <property type="match status" value="1"/>
</dbReference>
<evidence type="ECO:0000256" key="12">
    <source>
        <dbReference type="ARBA" id="ARBA00032593"/>
    </source>
</evidence>
<dbReference type="PANTHER" id="PTHR33238:SF11">
    <property type="entry name" value="TRANSCRIPTIONAL REGULATOR MNTR"/>
    <property type="match status" value="1"/>
</dbReference>
<dbReference type="Pfam" id="PF02742">
    <property type="entry name" value="Fe_dep_repr_C"/>
    <property type="match status" value="1"/>
</dbReference>
<dbReference type="InterPro" id="IPR036421">
    <property type="entry name" value="Fe_dep_repressor_sf"/>
</dbReference>
<dbReference type="GO" id="GO:0005737">
    <property type="term" value="C:cytoplasm"/>
    <property type="evidence" value="ECO:0007669"/>
    <property type="project" value="UniProtKB-SubCell"/>
</dbReference>
<feature type="domain" description="HTH dtxR-type" evidence="13">
    <location>
        <begin position="4"/>
        <end position="66"/>
    </location>
</feature>
<dbReference type="Gene3D" id="1.10.10.10">
    <property type="entry name" value="Winged helix-like DNA-binding domain superfamily/Winged helix DNA-binding domain"/>
    <property type="match status" value="1"/>
</dbReference>
<comment type="subcellular location">
    <subcellularLocation>
        <location evidence="1">Cytoplasm</location>
    </subcellularLocation>
</comment>
<dbReference type="Gene3D" id="2.30.30.90">
    <property type="match status" value="1"/>
</dbReference>
<dbReference type="SUPFAM" id="SSF50037">
    <property type="entry name" value="C-terminal domain of transcriptional repressors"/>
    <property type="match status" value="1"/>
</dbReference>
<sequence length="222" mass="24556">MNTLSPSTEDYLKTIWSICEWSGDEVVPIELARRMGLSPSTVTEAVKKLSSQNLVSHRRYGPIRLTEEGLREALRVVRKHRLIETYLHTHLGYAWQELHDEAEALEHAVSARFIDAIDDLLGHPLRDPHGDPIPQPDGSMPAMDVFHLHEAAEGAPVVIEQVDDDDADVLIYLGDLGVRPGKNATVTSQSAVLGLTTIEIDGQSIALPNPAARRVRVTIPER</sequence>
<keyword evidence="7" id="KW-0805">Transcription regulation</keyword>
<evidence type="ECO:0000256" key="9">
    <source>
        <dbReference type="ARBA" id="ARBA00023159"/>
    </source>
</evidence>
<keyword evidence="11" id="KW-0464">Manganese</keyword>
<keyword evidence="6" id="KW-0408">Iron</keyword>
<keyword evidence="8" id="KW-0238">DNA-binding</keyword>
<dbReference type="InterPro" id="IPR008988">
    <property type="entry name" value="Transcriptional_repressor_C"/>
</dbReference>
<dbReference type="GO" id="GO:0003700">
    <property type="term" value="F:DNA-binding transcription factor activity"/>
    <property type="evidence" value="ECO:0007669"/>
    <property type="project" value="InterPro"/>
</dbReference>
<evidence type="ECO:0000256" key="1">
    <source>
        <dbReference type="ARBA" id="ARBA00004496"/>
    </source>
</evidence>
<evidence type="ECO:0000259" key="13">
    <source>
        <dbReference type="PROSITE" id="PS50944"/>
    </source>
</evidence>
<evidence type="ECO:0000256" key="10">
    <source>
        <dbReference type="ARBA" id="ARBA00023163"/>
    </source>
</evidence>
<dbReference type="InterPro" id="IPR050536">
    <property type="entry name" value="DtxR_MntR_Metal-Reg"/>
</dbReference>
<proteinExistence type="inferred from homology"/>
<dbReference type="SUPFAM" id="SSF46785">
    <property type="entry name" value="Winged helix' DNA-binding domain"/>
    <property type="match status" value="1"/>
</dbReference>
<dbReference type="GO" id="GO:0046983">
    <property type="term" value="F:protein dimerization activity"/>
    <property type="evidence" value="ECO:0007669"/>
    <property type="project" value="InterPro"/>
</dbReference>
<dbReference type="EMBL" id="LNIZ01000005">
    <property type="protein sequence ID" value="KTF03904.1"/>
    <property type="molecule type" value="Genomic_DNA"/>
</dbReference>
<dbReference type="InterPro" id="IPR022687">
    <property type="entry name" value="HTH_DTXR"/>
</dbReference>
<dbReference type="GO" id="GO:0003677">
    <property type="term" value="F:DNA binding"/>
    <property type="evidence" value="ECO:0007669"/>
    <property type="project" value="UniProtKB-KW"/>
</dbReference>
<dbReference type="InterPro" id="IPR001367">
    <property type="entry name" value="Fe_dep_repressor"/>
</dbReference>
<evidence type="ECO:0000256" key="4">
    <source>
        <dbReference type="ARBA" id="ARBA00022490"/>
    </source>
</evidence>
<comment type="similarity">
    <text evidence="2">Belongs to the DtxR/MntR family.</text>
</comment>
<keyword evidence="10" id="KW-0804">Transcription</keyword>
<dbReference type="Gene3D" id="1.10.60.10">
    <property type="entry name" value="Iron dependent repressor, metal binding and dimerisation domain"/>
    <property type="match status" value="1"/>
</dbReference>
<dbReference type="PATRIC" id="fig|59561.3.peg.1225"/>
<comment type="subunit">
    <text evidence="3">Homodimer.</text>
</comment>
<keyword evidence="4" id="KW-0963">Cytoplasm</keyword>
<name>A0A0W1KJV5_9ACTO</name>
<evidence type="ECO:0000256" key="11">
    <source>
        <dbReference type="ARBA" id="ARBA00023211"/>
    </source>
</evidence>
<dbReference type="SMART" id="SM00899">
    <property type="entry name" value="FeoA"/>
    <property type="match status" value="1"/>
</dbReference>
<keyword evidence="15" id="KW-1185">Reference proteome</keyword>
<keyword evidence="5" id="KW-0678">Repressor</keyword>
<accession>A0A0W1KJV5</accession>
<keyword evidence="9" id="KW-0010">Activator</keyword>
<dbReference type="FunFam" id="1.10.60.10:FF:000004">
    <property type="entry name" value="DtxR family transcriptional regulator"/>
    <property type="match status" value="1"/>
</dbReference>
<dbReference type="PROSITE" id="PS50944">
    <property type="entry name" value="HTH_DTXR"/>
    <property type="match status" value="1"/>
</dbReference>
<dbReference type="InterPro" id="IPR036390">
    <property type="entry name" value="WH_DNA-bd_sf"/>
</dbReference>
<evidence type="ECO:0000256" key="2">
    <source>
        <dbReference type="ARBA" id="ARBA00007871"/>
    </source>
</evidence>
<dbReference type="STRING" id="59561.AQZ59_01233"/>
<dbReference type="RefSeq" id="WP_062613779.1">
    <property type="nucleotide sequence ID" value="NZ_CALTZF010000008.1"/>
</dbReference>
<dbReference type="InterPro" id="IPR038157">
    <property type="entry name" value="FeoA_core_dom"/>
</dbReference>
<dbReference type="AlphaFoldDB" id="A0A0W1KJV5"/>
<evidence type="ECO:0000313" key="15">
    <source>
        <dbReference type="Proteomes" id="UP000054404"/>
    </source>
</evidence>